<sequence>MVAQDFLLVSVVTGLLVVVAAVGVARLRRREAIPRPSGRGVPALDAEVAGTDDRTDAVGLAIVVVLLLALGAATVVDPLTLLFLLFALVVVGFFSWGIYALARVRGLATAHAVGLSVWLFGAVLIGVVAVRLLLA</sequence>
<dbReference type="EMBL" id="CP031150">
    <property type="protein sequence ID" value="AXG05722.1"/>
    <property type="molecule type" value="Genomic_DNA"/>
</dbReference>
<keyword evidence="1" id="KW-0812">Transmembrane</keyword>
<feature type="transmembrane region" description="Helical" evidence="1">
    <location>
        <begin position="82"/>
        <end position="101"/>
    </location>
</feature>
<dbReference type="EMBL" id="CP031148">
    <property type="protein sequence ID" value="AXG09058.1"/>
    <property type="molecule type" value="Genomic_DNA"/>
</dbReference>
<keyword evidence="1" id="KW-1133">Transmembrane helix</keyword>
<evidence type="ECO:0000256" key="1">
    <source>
        <dbReference type="SAM" id="Phobius"/>
    </source>
</evidence>
<dbReference type="RefSeq" id="WP_114584871.1">
    <property type="nucleotide sequence ID" value="NZ_CP031148.1"/>
</dbReference>
<proteinExistence type="predicted"/>
<reference evidence="2 5" key="2">
    <citation type="submission" date="2018-07" db="EMBL/GenBank/DDBJ databases">
        <title>Genome sequences of Haloplanus sp. CBA1113.</title>
        <authorList>
            <person name="Kim Y.B."/>
            <person name="Roh S.W."/>
        </authorList>
    </citation>
    <scope>NUCLEOTIDE SEQUENCE [LARGE SCALE GENOMIC DNA]</scope>
    <source>
        <strain evidence="2 5">CBA1113</strain>
    </source>
</reference>
<evidence type="ECO:0000313" key="4">
    <source>
        <dbReference type="Proteomes" id="UP000252985"/>
    </source>
</evidence>
<feature type="transmembrane region" description="Helical" evidence="1">
    <location>
        <begin position="6"/>
        <end position="25"/>
    </location>
</feature>
<feature type="transmembrane region" description="Helical" evidence="1">
    <location>
        <begin position="113"/>
        <end position="134"/>
    </location>
</feature>
<dbReference type="GeneID" id="37286076"/>
<evidence type="ECO:0000313" key="2">
    <source>
        <dbReference type="EMBL" id="AXG05722.1"/>
    </source>
</evidence>
<accession>A0A345E0K0</accession>
<name>A0A345EA36_9EURY</name>
<evidence type="ECO:0000313" key="3">
    <source>
        <dbReference type="EMBL" id="AXG09058.1"/>
    </source>
</evidence>
<protein>
    <submittedName>
        <fullName evidence="3">Uncharacterized protein</fullName>
    </submittedName>
</protein>
<feature type="transmembrane region" description="Helical" evidence="1">
    <location>
        <begin position="57"/>
        <end position="76"/>
    </location>
</feature>
<keyword evidence="1" id="KW-0472">Membrane</keyword>
<dbReference type="Proteomes" id="UP000252985">
    <property type="component" value="Chromosome"/>
</dbReference>
<keyword evidence="5" id="KW-1185">Reference proteome</keyword>
<dbReference type="KEGG" id="haj:DU500_04305"/>
<dbReference type="AlphaFoldDB" id="A0A345EA36"/>
<reference evidence="3 4" key="1">
    <citation type="submission" date="2018-07" db="EMBL/GenBank/DDBJ databases">
        <title>Genome sequences of Haloplanus sp. CBA1112.</title>
        <authorList>
            <person name="Kim Y.B."/>
            <person name="Roh S.W."/>
        </authorList>
    </citation>
    <scope>NUCLEOTIDE SEQUENCE [LARGE SCALE GENOMIC DNA]</scope>
    <source>
        <strain evidence="3 4">CBA1112</strain>
    </source>
</reference>
<gene>
    <name evidence="3" type="ORF">DU484_03820</name>
    <name evidence="2" type="ORF">DU500_04305</name>
</gene>
<accession>A0A345EA36</accession>
<organism evidence="3 4">
    <name type="scientific">Haloplanus rubicundus</name>
    <dbReference type="NCBI Taxonomy" id="1547898"/>
    <lineage>
        <taxon>Archaea</taxon>
        <taxon>Methanobacteriati</taxon>
        <taxon>Methanobacteriota</taxon>
        <taxon>Stenosarchaea group</taxon>
        <taxon>Halobacteria</taxon>
        <taxon>Halobacteriales</taxon>
        <taxon>Haloferacaceae</taxon>
        <taxon>Haloplanus</taxon>
    </lineage>
</organism>
<dbReference type="KEGG" id="haq:DU484_03820"/>
<dbReference type="Proteomes" id="UP000253273">
    <property type="component" value="Chromosome"/>
</dbReference>
<dbReference type="OrthoDB" id="351363at2157"/>
<evidence type="ECO:0000313" key="5">
    <source>
        <dbReference type="Proteomes" id="UP000253273"/>
    </source>
</evidence>